<feature type="non-terminal residue" evidence="3">
    <location>
        <position position="1"/>
    </location>
</feature>
<evidence type="ECO:0000313" key="3">
    <source>
        <dbReference type="EMBL" id="GAJ18958.1"/>
    </source>
</evidence>
<organism evidence="3">
    <name type="scientific">marine sediment metagenome</name>
    <dbReference type="NCBI Taxonomy" id="412755"/>
    <lineage>
        <taxon>unclassified sequences</taxon>
        <taxon>metagenomes</taxon>
        <taxon>ecological metagenomes</taxon>
    </lineage>
</organism>
<sequence length="192" mass="21138">LAPEHPFPEGLEDCYAAIKWAVANKEDLKIDPNQISVGGDSAGGNFAAVLSLMAKDRKEFSISKQILIYPATNLVDLMISDDVSDFPFPPGMIKVMEVMNSLYFKGKVDKRNPYISPAFAKDLSNLPPALIAVGDKDFLYKSSLKYAKKLDEAGNIVKFILYKNANHAFIDDTGNSDQADDLVKEAAEFIQN</sequence>
<dbReference type="EMBL" id="BARW01036576">
    <property type="protein sequence ID" value="GAJ18958.1"/>
    <property type="molecule type" value="Genomic_DNA"/>
</dbReference>
<protein>
    <recommendedName>
        <fullName evidence="2">Alpha/beta hydrolase fold-3 domain-containing protein</fullName>
    </recommendedName>
</protein>
<gene>
    <name evidence="3" type="ORF">S12H4_56738</name>
</gene>
<name>X1UNC3_9ZZZZ</name>
<dbReference type="InterPro" id="IPR029058">
    <property type="entry name" value="AB_hydrolase_fold"/>
</dbReference>
<keyword evidence="1" id="KW-0378">Hydrolase</keyword>
<evidence type="ECO:0000259" key="2">
    <source>
        <dbReference type="Pfam" id="PF07859"/>
    </source>
</evidence>
<dbReference type="InterPro" id="IPR050300">
    <property type="entry name" value="GDXG_lipolytic_enzyme"/>
</dbReference>
<proteinExistence type="predicted"/>
<comment type="caution">
    <text evidence="3">The sequence shown here is derived from an EMBL/GenBank/DDBJ whole genome shotgun (WGS) entry which is preliminary data.</text>
</comment>
<dbReference type="PANTHER" id="PTHR48081">
    <property type="entry name" value="AB HYDROLASE SUPERFAMILY PROTEIN C4A8.06C"/>
    <property type="match status" value="1"/>
</dbReference>
<feature type="domain" description="Alpha/beta hydrolase fold-3" evidence="2">
    <location>
        <begin position="1"/>
        <end position="170"/>
    </location>
</feature>
<dbReference type="Pfam" id="PF07859">
    <property type="entry name" value="Abhydrolase_3"/>
    <property type="match status" value="1"/>
</dbReference>
<evidence type="ECO:0000256" key="1">
    <source>
        <dbReference type="ARBA" id="ARBA00022801"/>
    </source>
</evidence>
<accession>X1UNC3</accession>
<reference evidence="3" key="1">
    <citation type="journal article" date="2014" name="Front. Microbiol.">
        <title>High frequency of phylogenetically diverse reductive dehalogenase-homologous genes in deep subseafloor sedimentary metagenomes.</title>
        <authorList>
            <person name="Kawai M."/>
            <person name="Futagami T."/>
            <person name="Toyoda A."/>
            <person name="Takaki Y."/>
            <person name="Nishi S."/>
            <person name="Hori S."/>
            <person name="Arai W."/>
            <person name="Tsubouchi T."/>
            <person name="Morono Y."/>
            <person name="Uchiyama I."/>
            <person name="Ito T."/>
            <person name="Fujiyama A."/>
            <person name="Inagaki F."/>
            <person name="Takami H."/>
        </authorList>
    </citation>
    <scope>NUCLEOTIDE SEQUENCE</scope>
    <source>
        <strain evidence="3">Expedition CK06-06</strain>
    </source>
</reference>
<dbReference type="GO" id="GO:0016787">
    <property type="term" value="F:hydrolase activity"/>
    <property type="evidence" value="ECO:0007669"/>
    <property type="project" value="UniProtKB-KW"/>
</dbReference>
<dbReference type="SUPFAM" id="SSF53474">
    <property type="entry name" value="alpha/beta-Hydrolases"/>
    <property type="match status" value="1"/>
</dbReference>
<dbReference type="AlphaFoldDB" id="X1UNC3"/>
<dbReference type="InterPro" id="IPR013094">
    <property type="entry name" value="AB_hydrolase_3"/>
</dbReference>
<dbReference type="Gene3D" id="3.40.50.1820">
    <property type="entry name" value="alpha/beta hydrolase"/>
    <property type="match status" value="1"/>
</dbReference>
<dbReference type="PANTHER" id="PTHR48081:SF8">
    <property type="entry name" value="ALPHA_BETA HYDROLASE FOLD-3 DOMAIN-CONTAINING PROTEIN-RELATED"/>
    <property type="match status" value="1"/>
</dbReference>